<dbReference type="CDD" id="cd22744">
    <property type="entry name" value="OTU"/>
    <property type="match status" value="1"/>
</dbReference>
<comment type="caution">
    <text evidence="2">The sequence shown here is derived from an EMBL/GenBank/DDBJ whole genome shotgun (WGS) entry which is preliminary data.</text>
</comment>
<name>A0ABR3PYK0_9TREE</name>
<feature type="region of interest" description="Disordered" evidence="1">
    <location>
        <begin position="28"/>
        <end position="60"/>
    </location>
</feature>
<dbReference type="EMBL" id="JBBXJM010000005">
    <property type="protein sequence ID" value="KAL1407565.1"/>
    <property type="molecule type" value="Genomic_DNA"/>
</dbReference>
<accession>A0ABR3PYK0</accession>
<protein>
    <recommendedName>
        <fullName evidence="4">RRM domain-containing protein</fullName>
    </recommendedName>
</protein>
<evidence type="ECO:0000256" key="1">
    <source>
        <dbReference type="SAM" id="MobiDB-lite"/>
    </source>
</evidence>
<reference evidence="2 3" key="1">
    <citation type="submission" date="2023-08" db="EMBL/GenBank/DDBJ databases">
        <title>Annotated Genome Sequence of Vanrija albida AlHP1.</title>
        <authorList>
            <person name="Herzog R."/>
        </authorList>
    </citation>
    <scope>NUCLEOTIDE SEQUENCE [LARGE SCALE GENOMIC DNA]</scope>
    <source>
        <strain evidence="2 3">AlHP1</strain>
    </source>
</reference>
<evidence type="ECO:0000313" key="2">
    <source>
        <dbReference type="EMBL" id="KAL1407565.1"/>
    </source>
</evidence>
<dbReference type="Proteomes" id="UP001565368">
    <property type="component" value="Unassembled WGS sequence"/>
</dbReference>
<feature type="compositionally biased region" description="Low complexity" evidence="1">
    <location>
        <begin position="29"/>
        <end position="60"/>
    </location>
</feature>
<gene>
    <name evidence="2" type="ORF">Q8F55_006998</name>
</gene>
<proteinExistence type="predicted"/>
<evidence type="ECO:0008006" key="4">
    <source>
        <dbReference type="Google" id="ProtNLM"/>
    </source>
</evidence>
<evidence type="ECO:0000313" key="3">
    <source>
        <dbReference type="Proteomes" id="UP001565368"/>
    </source>
</evidence>
<dbReference type="RefSeq" id="XP_069207509.1">
    <property type="nucleotide sequence ID" value="XM_069355438.1"/>
</dbReference>
<dbReference type="GeneID" id="95988041"/>
<keyword evidence="3" id="KW-1185">Reference proteome</keyword>
<organism evidence="2 3">
    <name type="scientific">Vanrija albida</name>
    <dbReference type="NCBI Taxonomy" id="181172"/>
    <lineage>
        <taxon>Eukaryota</taxon>
        <taxon>Fungi</taxon>
        <taxon>Dikarya</taxon>
        <taxon>Basidiomycota</taxon>
        <taxon>Agaricomycotina</taxon>
        <taxon>Tremellomycetes</taxon>
        <taxon>Trichosporonales</taxon>
        <taxon>Trichosporonaceae</taxon>
        <taxon>Vanrija</taxon>
    </lineage>
</organism>
<sequence length="362" mass="39729">MSQNQQQMYQASDGKWYPVSAMPQNFAAQQQPPSYGYGQQPPMQYGQQQPQQIYVQQQRPSGGGAGAGAAGAVGCLAACYEVYDAHRLPVAGYVCGRGYASRVVVNVEASFNVTLGGIFEGPKQEQYSLAHLLSKCGEITTRVLKCSVGFSSVEGAERALGLDGFKNDLCSLKISPRFYPDPNELIRVPAGTRFRLNKYRWEAMRVLYGVREEKGGVQPVDTSLRRVSVCKVEAFTPAQMRRIPPRVYRARAANELRANPSHWRNAVLDSVNMPSMDGVYDDYVDGVERGAWGTMVEVRALARNQGTPILVLGPTGAELFLPSGYRRRFHLGGEDAPHIVLVHDGGTLFEATASHPFPSHCP</sequence>